<organism evidence="2 3">
    <name type="scientific">Decorospora gaudefroyi</name>
    <dbReference type="NCBI Taxonomy" id="184978"/>
    <lineage>
        <taxon>Eukaryota</taxon>
        <taxon>Fungi</taxon>
        <taxon>Dikarya</taxon>
        <taxon>Ascomycota</taxon>
        <taxon>Pezizomycotina</taxon>
        <taxon>Dothideomycetes</taxon>
        <taxon>Pleosporomycetidae</taxon>
        <taxon>Pleosporales</taxon>
        <taxon>Pleosporineae</taxon>
        <taxon>Pleosporaceae</taxon>
        <taxon>Decorospora</taxon>
    </lineage>
</organism>
<feature type="compositionally biased region" description="Low complexity" evidence="1">
    <location>
        <begin position="209"/>
        <end position="224"/>
    </location>
</feature>
<name>A0A6A5JX88_9PLEO</name>
<dbReference type="EMBL" id="ML975444">
    <property type="protein sequence ID" value="KAF1829418.1"/>
    <property type="molecule type" value="Genomic_DNA"/>
</dbReference>
<protein>
    <recommendedName>
        <fullName evidence="4">F-box domain-containing protein</fullName>
    </recommendedName>
</protein>
<evidence type="ECO:0000256" key="1">
    <source>
        <dbReference type="SAM" id="MobiDB-lite"/>
    </source>
</evidence>
<evidence type="ECO:0008006" key="4">
    <source>
        <dbReference type="Google" id="ProtNLM"/>
    </source>
</evidence>
<dbReference type="OrthoDB" id="3899662at2759"/>
<feature type="compositionally biased region" description="Basic and acidic residues" evidence="1">
    <location>
        <begin position="258"/>
        <end position="271"/>
    </location>
</feature>
<evidence type="ECO:0000313" key="2">
    <source>
        <dbReference type="EMBL" id="KAF1829418.1"/>
    </source>
</evidence>
<sequence>MSTTDGAFSGLLSLPTELRCHIYDYLLADPHAITISAGYITCFGNRIQDLARKTDIPGLPLYLAPLARRHHDACLLSVAKPPTIAVENGHMDNIEGEKLGYPAPLALLLTSRLINDELTDYMRGRRRIAQTHSSTHSEMGVYGDAEDKEGLSLYVSYPYGVLVLKSLYPFLLKQARRIYISGYYTAPQDNERLSTVSVLPDTSDGEHLTPSSSFAAASFSTPTSGPTLGLHRSSNNNNHPPRRIARHGVSVHSSRPRLRLDPPPPREERHASRTTNLFPSFSKATSTLALAALSHLVRTVLPQGPTQLVQLSARILYPGEDTYCVVWSDGNSPVTHILRNICGGNIDMKVKRGDLGTGMRLEARPKPDARVVSTSWETWKARNRTGSRARTGGRMGVADMDHFLSGEESV</sequence>
<proteinExistence type="predicted"/>
<keyword evidence="3" id="KW-1185">Reference proteome</keyword>
<dbReference type="Proteomes" id="UP000800040">
    <property type="component" value="Unassembled WGS sequence"/>
</dbReference>
<evidence type="ECO:0000313" key="3">
    <source>
        <dbReference type="Proteomes" id="UP000800040"/>
    </source>
</evidence>
<reference evidence="2" key="1">
    <citation type="submission" date="2020-01" db="EMBL/GenBank/DDBJ databases">
        <authorList>
            <consortium name="DOE Joint Genome Institute"/>
            <person name="Haridas S."/>
            <person name="Albert R."/>
            <person name="Binder M."/>
            <person name="Bloem J."/>
            <person name="Labutti K."/>
            <person name="Salamov A."/>
            <person name="Andreopoulos B."/>
            <person name="Baker S.E."/>
            <person name="Barry K."/>
            <person name="Bills G."/>
            <person name="Bluhm B.H."/>
            <person name="Cannon C."/>
            <person name="Castanera R."/>
            <person name="Culley D.E."/>
            <person name="Daum C."/>
            <person name="Ezra D."/>
            <person name="Gonzalez J.B."/>
            <person name="Henrissat B."/>
            <person name="Kuo A."/>
            <person name="Liang C."/>
            <person name="Lipzen A."/>
            <person name="Lutzoni F."/>
            <person name="Magnuson J."/>
            <person name="Mondo S."/>
            <person name="Nolan M."/>
            <person name="Ohm R."/>
            <person name="Pangilinan J."/>
            <person name="Park H.-J."/>
            <person name="Ramirez L."/>
            <person name="Alfaro M."/>
            <person name="Sun H."/>
            <person name="Tritt A."/>
            <person name="Yoshinaga Y."/>
            <person name="Zwiers L.-H."/>
            <person name="Turgeon B.G."/>
            <person name="Goodwin S.B."/>
            <person name="Spatafora J.W."/>
            <person name="Crous P.W."/>
            <person name="Grigoriev I.V."/>
        </authorList>
    </citation>
    <scope>NUCLEOTIDE SEQUENCE</scope>
    <source>
        <strain evidence="2">P77</strain>
    </source>
</reference>
<dbReference type="AlphaFoldDB" id="A0A6A5JX88"/>
<feature type="region of interest" description="Disordered" evidence="1">
    <location>
        <begin position="200"/>
        <end position="276"/>
    </location>
</feature>
<accession>A0A6A5JX88</accession>
<gene>
    <name evidence="2" type="ORF">BDW02DRAFT_165832</name>
</gene>